<accession>A0A3R7CCY9</accession>
<organism evidence="1 2">
    <name type="scientific">Clonorchis sinensis</name>
    <name type="common">Chinese liver fluke</name>
    <dbReference type="NCBI Taxonomy" id="79923"/>
    <lineage>
        <taxon>Eukaryota</taxon>
        <taxon>Metazoa</taxon>
        <taxon>Spiralia</taxon>
        <taxon>Lophotrochozoa</taxon>
        <taxon>Platyhelminthes</taxon>
        <taxon>Trematoda</taxon>
        <taxon>Digenea</taxon>
        <taxon>Opisthorchiida</taxon>
        <taxon>Opisthorchiata</taxon>
        <taxon>Opisthorchiidae</taxon>
        <taxon>Clonorchis</taxon>
    </lineage>
</organism>
<comment type="caution">
    <text evidence="1">The sequence shown here is derived from an EMBL/GenBank/DDBJ whole genome shotgun (WGS) entry which is preliminary data.</text>
</comment>
<dbReference type="InParanoid" id="A0A3R7CCY9"/>
<evidence type="ECO:0000313" key="2">
    <source>
        <dbReference type="Proteomes" id="UP000286415"/>
    </source>
</evidence>
<dbReference type="Proteomes" id="UP000286415">
    <property type="component" value="Unassembled WGS sequence"/>
</dbReference>
<dbReference type="AlphaFoldDB" id="A0A3R7CCY9"/>
<proteinExistence type="predicted"/>
<gene>
    <name evidence="1" type="ORF">CSKR_103122</name>
</gene>
<reference evidence="1 2" key="1">
    <citation type="journal article" date="2018" name="Biotechnol. Adv.">
        <title>Improved genomic resources and new bioinformatic workflow for the carcinogenic parasite Clonorchis sinensis: Biotechnological implications.</title>
        <authorList>
            <person name="Wang D."/>
            <person name="Korhonen P.K."/>
            <person name="Gasser R.B."/>
            <person name="Young N.D."/>
        </authorList>
    </citation>
    <scope>NUCLEOTIDE SEQUENCE [LARGE SCALE GENOMIC DNA]</scope>
    <source>
        <strain evidence="1">Cs-k2</strain>
    </source>
</reference>
<protein>
    <submittedName>
        <fullName evidence="1">Uncharacterized protein</fullName>
    </submittedName>
</protein>
<sequence>MLHQAASCSSCYDIRDIAIHVYTYCTTRKVAENSSTAHDRFRPSWGSSGRRSARVSVWVHQKREIQLGSRYKGPSRRVPSKSSTTYLMESKPKMEGRRVSVEYGGSYIYNETATEYAAPGRLMFQLLRYLRYRDTCIYVLHYS</sequence>
<reference evidence="1 2" key="2">
    <citation type="journal article" date="2021" name="Genomics">
        <title>High-quality reference genome for Clonorchis sinensis.</title>
        <authorList>
            <person name="Young N.D."/>
            <person name="Stroehlein A.J."/>
            <person name="Kinkar L."/>
            <person name="Wang T."/>
            <person name="Sohn W.M."/>
            <person name="Chang B.C.H."/>
            <person name="Kaur P."/>
            <person name="Weisz D."/>
            <person name="Dudchenko O."/>
            <person name="Aiden E.L."/>
            <person name="Korhonen P.K."/>
            <person name="Gasser R.B."/>
        </authorList>
    </citation>
    <scope>NUCLEOTIDE SEQUENCE [LARGE SCALE GENOMIC DNA]</scope>
    <source>
        <strain evidence="1">Cs-k2</strain>
    </source>
</reference>
<dbReference type="EMBL" id="NIRI02000042">
    <property type="protein sequence ID" value="KAG5450275.1"/>
    <property type="molecule type" value="Genomic_DNA"/>
</dbReference>
<name>A0A3R7CCY9_CLOSI</name>
<evidence type="ECO:0000313" key="1">
    <source>
        <dbReference type="EMBL" id="KAG5450275.1"/>
    </source>
</evidence>
<keyword evidence="2" id="KW-1185">Reference proteome</keyword>